<feature type="signal peptide" evidence="3">
    <location>
        <begin position="1"/>
        <end position="22"/>
    </location>
</feature>
<evidence type="ECO:0000256" key="3">
    <source>
        <dbReference type="SAM" id="SignalP"/>
    </source>
</evidence>
<evidence type="ECO:0000256" key="1">
    <source>
        <dbReference type="ARBA" id="ARBA00022801"/>
    </source>
</evidence>
<dbReference type="InterPro" id="IPR000639">
    <property type="entry name" value="Epox_hydrolase-like"/>
</dbReference>
<evidence type="ECO:0000256" key="2">
    <source>
        <dbReference type="SAM" id="MobiDB-lite"/>
    </source>
</evidence>
<dbReference type="STRING" id="659014.SAMN04487996_13612"/>
<protein>
    <submittedName>
        <fullName evidence="5">Pimeloyl-ACP methyl ester carboxylesterase</fullName>
    </submittedName>
</protein>
<dbReference type="InterPro" id="IPR029058">
    <property type="entry name" value="AB_hydrolase_fold"/>
</dbReference>
<dbReference type="PANTHER" id="PTHR43329">
    <property type="entry name" value="EPOXIDE HYDROLASE"/>
    <property type="match status" value="1"/>
</dbReference>
<feature type="domain" description="AB hydrolase-1" evidence="4">
    <location>
        <begin position="76"/>
        <end position="188"/>
    </location>
</feature>
<evidence type="ECO:0000313" key="6">
    <source>
        <dbReference type="Proteomes" id="UP000198748"/>
    </source>
</evidence>
<organism evidence="5 6">
    <name type="scientific">Dyadobacter soli</name>
    <dbReference type="NCBI Taxonomy" id="659014"/>
    <lineage>
        <taxon>Bacteria</taxon>
        <taxon>Pseudomonadati</taxon>
        <taxon>Bacteroidota</taxon>
        <taxon>Cytophagia</taxon>
        <taxon>Cytophagales</taxon>
        <taxon>Spirosomataceae</taxon>
        <taxon>Dyadobacter</taxon>
    </lineage>
</organism>
<dbReference type="PRINTS" id="PR00412">
    <property type="entry name" value="EPOXHYDRLASE"/>
</dbReference>
<dbReference type="RefSeq" id="WP_090157760.1">
    <property type="nucleotide sequence ID" value="NZ_FNAN01000036.1"/>
</dbReference>
<gene>
    <name evidence="5" type="ORF">SAMN04487996_13612</name>
</gene>
<evidence type="ECO:0000313" key="5">
    <source>
        <dbReference type="EMBL" id="SDH40873.1"/>
    </source>
</evidence>
<evidence type="ECO:0000259" key="4">
    <source>
        <dbReference type="Pfam" id="PF00561"/>
    </source>
</evidence>
<dbReference type="Pfam" id="PF00561">
    <property type="entry name" value="Abhydrolase_1"/>
    <property type="match status" value="1"/>
</dbReference>
<keyword evidence="1" id="KW-0378">Hydrolase</keyword>
<dbReference type="EMBL" id="FNAN01000036">
    <property type="protein sequence ID" value="SDH40873.1"/>
    <property type="molecule type" value="Genomic_DNA"/>
</dbReference>
<proteinExistence type="predicted"/>
<dbReference type="GO" id="GO:0016787">
    <property type="term" value="F:hydrolase activity"/>
    <property type="evidence" value="ECO:0007669"/>
    <property type="project" value="UniProtKB-KW"/>
</dbReference>
<feature type="chain" id="PRO_5011432499" evidence="3">
    <location>
        <begin position="23"/>
        <end position="328"/>
    </location>
</feature>
<name>A0A1G8C6C6_9BACT</name>
<keyword evidence="3" id="KW-0732">Signal</keyword>
<accession>A0A1G8C6C6</accession>
<dbReference type="OrthoDB" id="9773293at2"/>
<keyword evidence="6" id="KW-1185">Reference proteome</keyword>
<dbReference type="AlphaFoldDB" id="A0A1G8C6C6"/>
<dbReference type="Proteomes" id="UP000198748">
    <property type="component" value="Unassembled WGS sequence"/>
</dbReference>
<dbReference type="Gene3D" id="3.40.50.1820">
    <property type="entry name" value="alpha/beta hydrolase"/>
    <property type="match status" value="1"/>
</dbReference>
<feature type="compositionally biased region" description="Polar residues" evidence="2">
    <location>
        <begin position="33"/>
        <end position="45"/>
    </location>
</feature>
<dbReference type="PRINTS" id="PR00111">
    <property type="entry name" value="ABHYDROLASE"/>
</dbReference>
<dbReference type="InterPro" id="IPR000073">
    <property type="entry name" value="AB_hydrolase_1"/>
</dbReference>
<dbReference type="SUPFAM" id="SSF53474">
    <property type="entry name" value="alpha/beta-Hydrolases"/>
    <property type="match status" value="1"/>
</dbReference>
<reference evidence="6" key="1">
    <citation type="submission" date="2016-10" db="EMBL/GenBank/DDBJ databases">
        <authorList>
            <person name="Varghese N."/>
            <person name="Submissions S."/>
        </authorList>
    </citation>
    <scope>NUCLEOTIDE SEQUENCE [LARGE SCALE GENOMIC DNA]</scope>
    <source>
        <strain evidence="6">DSM 25329</strain>
    </source>
</reference>
<sequence length="328" mass="36263">MNTVSKRTRLLICAALLAIVWACNPEKKETRQAAAQDSTPATQTVKPADPPSNFRHETANVNGVNIHYVIGGAGEPLLLVHGFGQNWYMWNRLLPELSKHFTVIAPDLRGVGESDKPEGGYDKKTMAADMHGLMQKLGFNQINLAGHDIGLMVAYAYAAQFPSEVKKLALMDALLPGIEPVWSQVKAGAWWFGFFGWPASGSIVAGKEREFLTNFWPVVGHVEKPFTEQETEEFIRAYAVKGATTGAFHWFGNFPQDAKDNVEFAKKKLPMPLLALGGEYFGAAFLRDHSKLVATNVFEAKIQGSGHWVVQEQTEQVQKALLDFFVGK</sequence>
<feature type="region of interest" description="Disordered" evidence="2">
    <location>
        <begin position="31"/>
        <end position="57"/>
    </location>
</feature>